<evidence type="ECO:0000313" key="4">
    <source>
        <dbReference type="Proteomes" id="UP000579605"/>
    </source>
</evidence>
<dbReference type="SUPFAM" id="SSF46785">
    <property type="entry name" value="Winged helix' DNA-binding domain"/>
    <property type="match status" value="1"/>
</dbReference>
<keyword evidence="4" id="KW-1185">Reference proteome</keyword>
<dbReference type="GO" id="GO:0016301">
    <property type="term" value="F:kinase activity"/>
    <property type="evidence" value="ECO:0007669"/>
    <property type="project" value="UniProtKB-KW"/>
</dbReference>
<dbReference type="Pfam" id="PF00480">
    <property type="entry name" value="ROK"/>
    <property type="match status" value="1"/>
</dbReference>
<evidence type="ECO:0000256" key="2">
    <source>
        <dbReference type="SAM" id="MobiDB-lite"/>
    </source>
</evidence>
<dbReference type="InterPro" id="IPR000600">
    <property type="entry name" value="ROK"/>
</dbReference>
<evidence type="ECO:0000256" key="1">
    <source>
        <dbReference type="ARBA" id="ARBA00006479"/>
    </source>
</evidence>
<organism evidence="3 4">
    <name type="scientific">Actinopolymorpha rutila</name>
    <dbReference type="NCBI Taxonomy" id="446787"/>
    <lineage>
        <taxon>Bacteria</taxon>
        <taxon>Bacillati</taxon>
        <taxon>Actinomycetota</taxon>
        <taxon>Actinomycetes</taxon>
        <taxon>Propionibacteriales</taxon>
        <taxon>Actinopolymorphaceae</taxon>
        <taxon>Actinopolymorpha</taxon>
    </lineage>
</organism>
<dbReference type="InterPro" id="IPR043129">
    <property type="entry name" value="ATPase_NBD"/>
</dbReference>
<sequence>MTKSRRVREHHPAAHNRTASVSQAGMRAHNLSLVMRHIRDNPGSSRSDVAVATGLTKPGVTKVVAELMRRELVGEATAPTAGGRGRPPTQLVLTGHHVTAVGVEIRIDHVGAIVQDLSGTPLGEARVLLDLKPQPHTVVALVHDTIAEAMRRAGRTTALGVGIAVGATMDSERGVVVDSSWLGWRDVALGELLAAELAPELGRVLMEPVAGLSALATSRATGFGITGDLLHVEIGGGVGCGVIADGRLSIGARGFAGNLGHIPFVVDGHRCACGNRGCLDTVVGFEAFRRATGGAPSRTPVNYHEYAQRVHAKAYAGNTRARTATRDVADGVARAIATLTAVLDPDAVTLGGYVLDLAEPFLDDLHAALRRYNSPRGTEPVNVIPTPLGERSPLLGAAMLSVESIFQDPTTATTTHVA</sequence>
<dbReference type="SUPFAM" id="SSF53067">
    <property type="entry name" value="Actin-like ATPase domain"/>
    <property type="match status" value="2"/>
</dbReference>
<dbReference type="EMBL" id="JACBZH010000001">
    <property type="protein sequence ID" value="NYH91210.1"/>
    <property type="molecule type" value="Genomic_DNA"/>
</dbReference>
<dbReference type="InterPro" id="IPR036390">
    <property type="entry name" value="WH_DNA-bd_sf"/>
</dbReference>
<accession>A0A852ZQB1</accession>
<dbReference type="Gene3D" id="1.10.10.10">
    <property type="entry name" value="Winged helix-like DNA-binding domain superfamily/Winged helix DNA-binding domain"/>
    <property type="match status" value="1"/>
</dbReference>
<comment type="similarity">
    <text evidence="1">Belongs to the ROK (NagC/XylR) family.</text>
</comment>
<dbReference type="InterPro" id="IPR049874">
    <property type="entry name" value="ROK_cs"/>
</dbReference>
<dbReference type="RefSeq" id="WP_179788819.1">
    <property type="nucleotide sequence ID" value="NZ_BAAARR010000023.1"/>
</dbReference>
<gene>
    <name evidence="3" type="ORF">F4554_003848</name>
</gene>
<keyword evidence="3" id="KW-0808">Transferase</keyword>
<feature type="region of interest" description="Disordered" evidence="2">
    <location>
        <begin position="1"/>
        <end position="25"/>
    </location>
</feature>
<dbReference type="InterPro" id="IPR036388">
    <property type="entry name" value="WH-like_DNA-bd_sf"/>
</dbReference>
<protein>
    <submittedName>
        <fullName evidence="3">Putative NBD/HSP70 family sugar kinase</fullName>
    </submittedName>
</protein>
<reference evidence="3 4" key="1">
    <citation type="submission" date="2020-07" db="EMBL/GenBank/DDBJ databases">
        <title>Sequencing the genomes of 1000 actinobacteria strains.</title>
        <authorList>
            <person name="Klenk H.-P."/>
        </authorList>
    </citation>
    <scope>NUCLEOTIDE SEQUENCE [LARGE SCALE GENOMIC DNA]</scope>
    <source>
        <strain evidence="3 4">DSM 18448</strain>
    </source>
</reference>
<dbReference type="PANTHER" id="PTHR18964:SF149">
    <property type="entry name" value="BIFUNCTIONAL UDP-N-ACETYLGLUCOSAMINE 2-EPIMERASE_N-ACETYLMANNOSAMINE KINASE"/>
    <property type="match status" value="1"/>
</dbReference>
<dbReference type="PANTHER" id="PTHR18964">
    <property type="entry name" value="ROK (REPRESSOR, ORF, KINASE) FAMILY"/>
    <property type="match status" value="1"/>
</dbReference>
<dbReference type="AlphaFoldDB" id="A0A852ZQB1"/>
<comment type="caution">
    <text evidence="3">The sequence shown here is derived from an EMBL/GenBank/DDBJ whole genome shotgun (WGS) entry which is preliminary data.</text>
</comment>
<evidence type="ECO:0000313" key="3">
    <source>
        <dbReference type="EMBL" id="NYH91210.1"/>
    </source>
</evidence>
<dbReference type="Proteomes" id="UP000579605">
    <property type="component" value="Unassembled WGS sequence"/>
</dbReference>
<keyword evidence="3" id="KW-0418">Kinase</keyword>
<name>A0A852ZQB1_9ACTN</name>
<dbReference type="PROSITE" id="PS01125">
    <property type="entry name" value="ROK"/>
    <property type="match status" value="1"/>
</dbReference>
<dbReference type="Gene3D" id="3.30.420.40">
    <property type="match status" value="2"/>
</dbReference>
<proteinExistence type="inferred from homology"/>